<accession>A0ABT3MZW6</accession>
<keyword evidence="5" id="KW-1185">Reference proteome</keyword>
<feature type="modified residue" description="4-aspartylphosphate" evidence="2">
    <location>
        <position position="60"/>
    </location>
</feature>
<dbReference type="RefSeq" id="WP_262564671.1">
    <property type="nucleotide sequence ID" value="NZ_JAPFCC010000001.1"/>
</dbReference>
<dbReference type="EMBL" id="JAPFCC010000001">
    <property type="protein sequence ID" value="MCW7554910.1"/>
    <property type="molecule type" value="Genomic_DNA"/>
</dbReference>
<protein>
    <submittedName>
        <fullName evidence="4">Response regulator</fullName>
    </submittedName>
</protein>
<evidence type="ECO:0000313" key="4">
    <source>
        <dbReference type="EMBL" id="MCW7554910.1"/>
    </source>
</evidence>
<dbReference type="PANTHER" id="PTHR45339">
    <property type="entry name" value="HYBRID SIGNAL TRANSDUCTION HISTIDINE KINASE J"/>
    <property type="match status" value="1"/>
</dbReference>
<evidence type="ECO:0000256" key="1">
    <source>
        <dbReference type="ARBA" id="ARBA00022553"/>
    </source>
</evidence>
<comment type="caution">
    <text evidence="4">The sequence shown here is derived from an EMBL/GenBank/DDBJ whole genome shotgun (WGS) entry which is preliminary data.</text>
</comment>
<name>A0ABT3MZW6_9GAMM</name>
<evidence type="ECO:0000256" key="2">
    <source>
        <dbReference type="PROSITE-ProRule" id="PRU00169"/>
    </source>
</evidence>
<feature type="domain" description="Response regulatory" evidence="3">
    <location>
        <begin position="11"/>
        <end position="128"/>
    </location>
</feature>
<reference evidence="4 5" key="1">
    <citation type="submission" date="2022-10" db="EMBL/GenBank/DDBJ databases">
        <title>High-quality genome sequences of two octocoral-associated bacteria, Endozoicomonas euniceicola EF212 and Endozoicomonas gorgoniicola PS125.</title>
        <authorList>
            <person name="Chiou Y.-J."/>
            <person name="Chen Y.-H."/>
        </authorList>
    </citation>
    <scope>NUCLEOTIDE SEQUENCE [LARGE SCALE GENOMIC DNA]</scope>
    <source>
        <strain evidence="4 5">PS125</strain>
    </source>
</reference>
<proteinExistence type="predicted"/>
<keyword evidence="1 2" id="KW-0597">Phosphoprotein</keyword>
<evidence type="ECO:0000259" key="3">
    <source>
        <dbReference type="PROSITE" id="PS50110"/>
    </source>
</evidence>
<dbReference type="Proteomes" id="UP001209854">
    <property type="component" value="Unassembled WGS sequence"/>
</dbReference>
<dbReference type="InterPro" id="IPR011006">
    <property type="entry name" value="CheY-like_superfamily"/>
</dbReference>
<dbReference type="InterPro" id="IPR001789">
    <property type="entry name" value="Sig_transdc_resp-reg_receiver"/>
</dbReference>
<organism evidence="4 5">
    <name type="scientific">Endozoicomonas gorgoniicola</name>
    <dbReference type="NCBI Taxonomy" id="1234144"/>
    <lineage>
        <taxon>Bacteria</taxon>
        <taxon>Pseudomonadati</taxon>
        <taxon>Pseudomonadota</taxon>
        <taxon>Gammaproteobacteria</taxon>
        <taxon>Oceanospirillales</taxon>
        <taxon>Endozoicomonadaceae</taxon>
        <taxon>Endozoicomonas</taxon>
    </lineage>
</organism>
<evidence type="ECO:0000313" key="5">
    <source>
        <dbReference type="Proteomes" id="UP001209854"/>
    </source>
</evidence>
<dbReference type="Gene3D" id="3.40.50.2300">
    <property type="match status" value="1"/>
</dbReference>
<dbReference type="Pfam" id="PF00072">
    <property type="entry name" value="Response_reg"/>
    <property type="match status" value="1"/>
</dbReference>
<dbReference type="PANTHER" id="PTHR45339:SF3">
    <property type="entry name" value="HISTIDINE KINASE"/>
    <property type="match status" value="1"/>
</dbReference>
<dbReference type="PROSITE" id="PS50110">
    <property type="entry name" value="RESPONSE_REGULATORY"/>
    <property type="match status" value="1"/>
</dbReference>
<dbReference type="SUPFAM" id="SSF52172">
    <property type="entry name" value="CheY-like"/>
    <property type="match status" value="1"/>
</dbReference>
<dbReference type="CDD" id="cd17546">
    <property type="entry name" value="REC_hyHK_CKI1_RcsC-like"/>
    <property type="match status" value="1"/>
</dbReference>
<gene>
    <name evidence="4" type="ORF">NX722_20265</name>
</gene>
<dbReference type="SMART" id="SM00448">
    <property type="entry name" value="REC"/>
    <property type="match status" value="1"/>
</dbReference>
<sequence length="133" mass="14654">MSETLPDFKLKILVAEDNPVNQMVAQALLKKLGCSVIIVENGEAAVQKVAQESFDLVLMDCIMPVMDGMEATRTIRASGQSYDQIPIIAFTANVTDEDQQAFQQAGMDDFIDKPVTVDKMTGLLQRWSDKLNG</sequence>